<reference evidence="13" key="2">
    <citation type="journal article" date="2021" name="PeerJ">
        <title>Extensive microbial diversity within the chicken gut microbiome revealed by metagenomics and culture.</title>
        <authorList>
            <person name="Gilroy R."/>
            <person name="Ravi A."/>
            <person name="Getino M."/>
            <person name="Pursley I."/>
            <person name="Horton D.L."/>
            <person name="Alikhan N.F."/>
            <person name="Baker D."/>
            <person name="Gharbi K."/>
            <person name="Hall N."/>
            <person name="Watson M."/>
            <person name="Adriaenssens E.M."/>
            <person name="Foster-Nyarko E."/>
            <person name="Jarju S."/>
            <person name="Secka A."/>
            <person name="Antonio M."/>
            <person name="Oren A."/>
            <person name="Chaudhuri R.R."/>
            <person name="La Ragione R."/>
            <person name="Hildebrand F."/>
            <person name="Pallen M.J."/>
        </authorList>
    </citation>
    <scope>NUCLEOTIDE SEQUENCE</scope>
    <source>
        <strain evidence="13">B1-15692</strain>
    </source>
</reference>
<feature type="domain" description="Cytidyltransferase-like" evidence="12">
    <location>
        <begin position="5"/>
        <end position="174"/>
    </location>
</feature>
<dbReference type="Pfam" id="PF01467">
    <property type="entry name" value="CTP_transf_like"/>
    <property type="match status" value="1"/>
</dbReference>
<comment type="function">
    <text evidence="1 11">Catalyzes the reversible adenylation of nicotinate mononucleotide (NaMN) to nicotinic acid adenine dinucleotide (NaAD).</text>
</comment>
<proteinExistence type="inferred from homology"/>
<keyword evidence="6 11" id="KW-0548">Nucleotidyltransferase</keyword>
<gene>
    <name evidence="11 13" type="primary">nadD</name>
    <name evidence="13" type="ORF">IAB99_01550</name>
</gene>
<evidence type="ECO:0000256" key="10">
    <source>
        <dbReference type="ARBA" id="ARBA00048721"/>
    </source>
</evidence>
<evidence type="ECO:0000313" key="14">
    <source>
        <dbReference type="Proteomes" id="UP000823660"/>
    </source>
</evidence>
<evidence type="ECO:0000256" key="4">
    <source>
        <dbReference type="ARBA" id="ARBA00022642"/>
    </source>
</evidence>
<evidence type="ECO:0000256" key="7">
    <source>
        <dbReference type="ARBA" id="ARBA00022741"/>
    </source>
</evidence>
<evidence type="ECO:0000256" key="6">
    <source>
        <dbReference type="ARBA" id="ARBA00022695"/>
    </source>
</evidence>
<dbReference type="GO" id="GO:0005524">
    <property type="term" value="F:ATP binding"/>
    <property type="evidence" value="ECO:0007669"/>
    <property type="project" value="UniProtKB-KW"/>
</dbReference>
<organism evidence="13 14">
    <name type="scientific">Candidatus Cryptobacteroides faecipullorum</name>
    <dbReference type="NCBI Taxonomy" id="2840764"/>
    <lineage>
        <taxon>Bacteria</taxon>
        <taxon>Pseudomonadati</taxon>
        <taxon>Bacteroidota</taxon>
        <taxon>Bacteroidia</taxon>
        <taxon>Bacteroidales</taxon>
        <taxon>Candidatus Cryptobacteroides</taxon>
    </lineage>
</organism>
<dbReference type="EC" id="2.7.7.18" evidence="11"/>
<dbReference type="NCBIfam" id="TIGR00482">
    <property type="entry name" value="nicotinate (nicotinamide) nucleotide adenylyltransferase"/>
    <property type="match status" value="1"/>
</dbReference>
<evidence type="ECO:0000256" key="1">
    <source>
        <dbReference type="ARBA" id="ARBA00002324"/>
    </source>
</evidence>
<dbReference type="CDD" id="cd02165">
    <property type="entry name" value="NMNAT"/>
    <property type="match status" value="1"/>
</dbReference>
<dbReference type="NCBIfam" id="TIGR00125">
    <property type="entry name" value="cyt_tran_rel"/>
    <property type="match status" value="1"/>
</dbReference>
<dbReference type="InterPro" id="IPR004821">
    <property type="entry name" value="Cyt_trans-like"/>
</dbReference>
<keyword evidence="7 11" id="KW-0547">Nucleotide-binding</keyword>
<dbReference type="Gene3D" id="3.40.50.620">
    <property type="entry name" value="HUPs"/>
    <property type="match status" value="1"/>
</dbReference>
<accession>A0A9D9I5R0</accession>
<evidence type="ECO:0000256" key="11">
    <source>
        <dbReference type="HAMAP-Rule" id="MF_00244"/>
    </source>
</evidence>
<name>A0A9D9I5R0_9BACT</name>
<dbReference type="Proteomes" id="UP000823660">
    <property type="component" value="Unassembled WGS sequence"/>
</dbReference>
<evidence type="ECO:0000256" key="5">
    <source>
        <dbReference type="ARBA" id="ARBA00022679"/>
    </source>
</evidence>
<keyword evidence="8 11" id="KW-0067">ATP-binding</keyword>
<dbReference type="GO" id="GO:0009435">
    <property type="term" value="P:NAD+ biosynthetic process"/>
    <property type="evidence" value="ECO:0007669"/>
    <property type="project" value="UniProtKB-UniRule"/>
</dbReference>
<dbReference type="InterPro" id="IPR005248">
    <property type="entry name" value="NadD/NMNAT"/>
</dbReference>
<comment type="pathway">
    <text evidence="2 11">Cofactor biosynthesis; NAD(+) biosynthesis; deamido-NAD(+) from nicotinate D-ribonucleotide: step 1/1.</text>
</comment>
<dbReference type="SUPFAM" id="SSF52374">
    <property type="entry name" value="Nucleotidylyl transferase"/>
    <property type="match status" value="1"/>
</dbReference>
<evidence type="ECO:0000313" key="13">
    <source>
        <dbReference type="EMBL" id="MBO8466433.1"/>
    </source>
</evidence>
<sequence>MNIAVYPGSFNPLHIGHLAIMKYLTEEMDFDRVYLIVSPQNPFKGKELLQSGQERYEAAVRAVSRHPELKVTADDIELSMPAPQYTIRTLDALSAREPENSFTLVIGADNLDAIRRWRDSERILTEYGVVVYPRKGFDIEAISLRLHEENGKGAYKIRTIDAPVVEISSSEIRQAIAEGRNMEEYLM</sequence>
<dbReference type="PANTHER" id="PTHR39321:SF3">
    <property type="entry name" value="PHOSPHOPANTETHEINE ADENYLYLTRANSFERASE"/>
    <property type="match status" value="1"/>
</dbReference>
<evidence type="ECO:0000256" key="2">
    <source>
        <dbReference type="ARBA" id="ARBA00005019"/>
    </source>
</evidence>
<keyword evidence="4 11" id="KW-0662">Pyridine nucleotide biosynthesis</keyword>
<protein>
    <recommendedName>
        <fullName evidence="11">Probable nicotinate-nucleotide adenylyltransferase</fullName>
        <ecNumber evidence="11">2.7.7.18</ecNumber>
    </recommendedName>
    <alternativeName>
        <fullName evidence="11">Deamido-NAD(+) diphosphorylase</fullName>
    </alternativeName>
    <alternativeName>
        <fullName evidence="11">Deamido-NAD(+) pyrophosphorylase</fullName>
    </alternativeName>
    <alternativeName>
        <fullName evidence="11">Nicotinate mononucleotide adenylyltransferase</fullName>
        <shortName evidence="11">NaMN adenylyltransferase</shortName>
    </alternativeName>
</protein>
<comment type="caution">
    <text evidence="13">The sequence shown here is derived from an EMBL/GenBank/DDBJ whole genome shotgun (WGS) entry which is preliminary data.</text>
</comment>
<reference evidence="13" key="1">
    <citation type="submission" date="2020-10" db="EMBL/GenBank/DDBJ databases">
        <authorList>
            <person name="Gilroy R."/>
        </authorList>
    </citation>
    <scope>NUCLEOTIDE SEQUENCE</scope>
    <source>
        <strain evidence="13">B1-15692</strain>
    </source>
</reference>
<dbReference type="EMBL" id="JADIMH010000009">
    <property type="protein sequence ID" value="MBO8466433.1"/>
    <property type="molecule type" value="Genomic_DNA"/>
</dbReference>
<evidence type="ECO:0000256" key="8">
    <source>
        <dbReference type="ARBA" id="ARBA00022840"/>
    </source>
</evidence>
<keyword evidence="5 11" id="KW-0808">Transferase</keyword>
<dbReference type="PANTHER" id="PTHR39321">
    <property type="entry name" value="NICOTINATE-NUCLEOTIDE ADENYLYLTRANSFERASE-RELATED"/>
    <property type="match status" value="1"/>
</dbReference>
<evidence type="ECO:0000256" key="9">
    <source>
        <dbReference type="ARBA" id="ARBA00023027"/>
    </source>
</evidence>
<dbReference type="GO" id="GO:0004515">
    <property type="term" value="F:nicotinate-nucleotide adenylyltransferase activity"/>
    <property type="evidence" value="ECO:0007669"/>
    <property type="project" value="UniProtKB-UniRule"/>
</dbReference>
<comment type="similarity">
    <text evidence="3 11">Belongs to the NadD family.</text>
</comment>
<keyword evidence="9 11" id="KW-0520">NAD</keyword>
<evidence type="ECO:0000259" key="12">
    <source>
        <dbReference type="Pfam" id="PF01467"/>
    </source>
</evidence>
<evidence type="ECO:0000256" key="3">
    <source>
        <dbReference type="ARBA" id="ARBA00009014"/>
    </source>
</evidence>
<dbReference type="AlphaFoldDB" id="A0A9D9I5R0"/>
<comment type="catalytic activity">
    <reaction evidence="10 11">
        <text>nicotinate beta-D-ribonucleotide + ATP + H(+) = deamido-NAD(+) + diphosphate</text>
        <dbReference type="Rhea" id="RHEA:22860"/>
        <dbReference type="ChEBI" id="CHEBI:15378"/>
        <dbReference type="ChEBI" id="CHEBI:30616"/>
        <dbReference type="ChEBI" id="CHEBI:33019"/>
        <dbReference type="ChEBI" id="CHEBI:57502"/>
        <dbReference type="ChEBI" id="CHEBI:58437"/>
        <dbReference type="EC" id="2.7.7.18"/>
    </reaction>
</comment>
<dbReference type="InterPro" id="IPR014729">
    <property type="entry name" value="Rossmann-like_a/b/a_fold"/>
</dbReference>
<dbReference type="HAMAP" id="MF_00244">
    <property type="entry name" value="NaMN_adenylyltr"/>
    <property type="match status" value="1"/>
</dbReference>